<dbReference type="Pfam" id="PF23265">
    <property type="entry name" value="Ig-like_KY"/>
    <property type="match status" value="1"/>
</dbReference>
<comment type="caution">
    <text evidence="2">The sequence shown here is derived from an EMBL/GenBank/DDBJ whole genome shotgun (WGS) entry which is preliminary data.</text>
</comment>
<dbReference type="Pfam" id="PF01841">
    <property type="entry name" value="Transglut_core"/>
    <property type="match status" value="1"/>
</dbReference>
<keyword evidence="3" id="KW-1185">Reference proteome</keyword>
<reference evidence="2 3" key="1">
    <citation type="submission" date="2018-06" db="EMBL/GenBank/DDBJ databases">
        <title>Genomic Encyclopedia of Archaeal and Bacterial Type Strains, Phase II (KMG-II): from individual species to whole genera.</title>
        <authorList>
            <person name="Goeker M."/>
        </authorList>
    </citation>
    <scope>NUCLEOTIDE SEQUENCE [LARGE SCALE GENOMIC DNA]</scope>
    <source>
        <strain evidence="2 3">DSM 21851</strain>
    </source>
</reference>
<dbReference type="PANTHER" id="PTHR46333">
    <property type="entry name" value="CYTOKINESIS PROTEIN 3"/>
    <property type="match status" value="1"/>
</dbReference>
<sequence length="325" mass="37339">MCRRILPIVFVLFVSVGLKPPTTAFLPTDHYSRIDAYARNTPDSYARSIPALSDYLTAPARTDMDKVRVIYAWMVSHIRYDMAAVNNRSSQRYYSEFEYANRVLRQRKGLCTGYALLFKYLLKRAGVEAITIRGYARTEDREAGHPVKMIDHEWNAVKIEDEWYLLDLAWAVTTASEGAGSNDFYFLTPPELFVSQHFPTDPRWQLLSQPLSKSEFDRFPKLYDPYFQLGFSPTFPRDGQLRVQGTAGLTLQNEQSVEYLCTISRFGQSKGTEVPVTVSRSGALQHLQFQVPVRGWSTLHIFARPRGYSRVRKYDCIASFSVYNS</sequence>
<dbReference type="GO" id="GO:0005737">
    <property type="term" value="C:cytoplasm"/>
    <property type="evidence" value="ECO:0007669"/>
    <property type="project" value="TreeGrafter"/>
</dbReference>
<dbReference type="OrthoDB" id="9788327at2"/>
<dbReference type="InterPro" id="IPR052557">
    <property type="entry name" value="CAP/Cytokinesis_protein"/>
</dbReference>
<dbReference type="PANTHER" id="PTHR46333:SF2">
    <property type="entry name" value="CYTOKINESIS PROTEIN 3"/>
    <property type="match status" value="1"/>
</dbReference>
<accession>A0A327X1S0</accession>
<dbReference type="AlphaFoldDB" id="A0A327X1S0"/>
<dbReference type="InterPro" id="IPR056564">
    <property type="entry name" value="Ig-like_KY"/>
</dbReference>
<protein>
    <submittedName>
        <fullName evidence="2">Transglutaminase superfamily protein</fullName>
    </submittedName>
</protein>
<proteinExistence type="predicted"/>
<dbReference type="InterPro" id="IPR038765">
    <property type="entry name" value="Papain-like_cys_pep_sf"/>
</dbReference>
<dbReference type="Gene3D" id="3.10.620.30">
    <property type="match status" value="1"/>
</dbReference>
<dbReference type="SUPFAM" id="SSF54001">
    <property type="entry name" value="Cysteine proteinases"/>
    <property type="match status" value="1"/>
</dbReference>
<dbReference type="SMART" id="SM00460">
    <property type="entry name" value="TGc"/>
    <property type="match status" value="1"/>
</dbReference>
<dbReference type="Proteomes" id="UP000248790">
    <property type="component" value="Unassembled WGS sequence"/>
</dbReference>
<gene>
    <name evidence="2" type="ORF">LX87_02020</name>
</gene>
<evidence type="ECO:0000313" key="2">
    <source>
        <dbReference type="EMBL" id="RAK00318.1"/>
    </source>
</evidence>
<dbReference type="RefSeq" id="WP_146624468.1">
    <property type="nucleotide sequence ID" value="NZ_QLMC01000002.1"/>
</dbReference>
<feature type="domain" description="Transglutaminase-like" evidence="1">
    <location>
        <begin position="103"/>
        <end position="170"/>
    </location>
</feature>
<evidence type="ECO:0000259" key="1">
    <source>
        <dbReference type="SMART" id="SM00460"/>
    </source>
</evidence>
<dbReference type="InterPro" id="IPR002931">
    <property type="entry name" value="Transglutaminase-like"/>
</dbReference>
<dbReference type="EMBL" id="QLMC01000002">
    <property type="protein sequence ID" value="RAK00318.1"/>
    <property type="molecule type" value="Genomic_DNA"/>
</dbReference>
<name>A0A327X1S0_LARAB</name>
<organism evidence="2 3">
    <name type="scientific">Larkinella arboricola</name>
    <dbReference type="NCBI Taxonomy" id="643671"/>
    <lineage>
        <taxon>Bacteria</taxon>
        <taxon>Pseudomonadati</taxon>
        <taxon>Bacteroidota</taxon>
        <taxon>Cytophagia</taxon>
        <taxon>Cytophagales</taxon>
        <taxon>Spirosomataceae</taxon>
        <taxon>Larkinella</taxon>
    </lineage>
</organism>
<evidence type="ECO:0000313" key="3">
    <source>
        <dbReference type="Proteomes" id="UP000248790"/>
    </source>
</evidence>